<dbReference type="EMBL" id="CM017327">
    <property type="protein sequence ID" value="KAE8098902.1"/>
    <property type="molecule type" value="Genomic_DNA"/>
</dbReference>
<sequence>MLQQKIVIKVHMSSEKCRIKAMRIAAKADGVNSVGVQGSDKDQLVVSGEGVDSVNLTRSLRKKLCPTTTILSVEEVKEKGNVPVKVEKNPEVHRFSYTPQVPVYYQYQLPNPNYYEVVDDPYNCSIM</sequence>
<dbReference type="PANTHER" id="PTHR46932:SF12">
    <property type="entry name" value="HEAVY METAL-ASSOCIATED ISOPRENYLATED PLANT PROTEIN 47"/>
    <property type="match status" value="1"/>
</dbReference>
<dbReference type="PROSITE" id="PS50846">
    <property type="entry name" value="HMA_2"/>
    <property type="match status" value="1"/>
</dbReference>
<proteinExistence type="predicted"/>
<evidence type="ECO:0000313" key="3">
    <source>
        <dbReference type="Proteomes" id="UP000327013"/>
    </source>
</evidence>
<dbReference type="OrthoDB" id="692882at2759"/>
<dbReference type="Gene3D" id="3.30.70.100">
    <property type="match status" value="1"/>
</dbReference>
<organism evidence="2 3">
    <name type="scientific">Carpinus fangiana</name>
    <dbReference type="NCBI Taxonomy" id="176857"/>
    <lineage>
        <taxon>Eukaryota</taxon>
        <taxon>Viridiplantae</taxon>
        <taxon>Streptophyta</taxon>
        <taxon>Embryophyta</taxon>
        <taxon>Tracheophyta</taxon>
        <taxon>Spermatophyta</taxon>
        <taxon>Magnoliopsida</taxon>
        <taxon>eudicotyledons</taxon>
        <taxon>Gunneridae</taxon>
        <taxon>Pentapetalae</taxon>
        <taxon>rosids</taxon>
        <taxon>fabids</taxon>
        <taxon>Fagales</taxon>
        <taxon>Betulaceae</taxon>
        <taxon>Carpinus</taxon>
    </lineage>
</organism>
<feature type="domain" description="HMA" evidence="1">
    <location>
        <begin position="3"/>
        <end position="72"/>
    </location>
</feature>
<dbReference type="AlphaFoldDB" id="A0A5N6RHE6"/>
<dbReference type="PANTHER" id="PTHR46932">
    <property type="entry name" value="HEAVY METAL-ASSOCIATED ISOPRENYLATED PLANT PROTEIN 47"/>
    <property type="match status" value="1"/>
</dbReference>
<accession>A0A5N6RHE6</accession>
<dbReference type="InterPro" id="IPR006121">
    <property type="entry name" value="HMA_dom"/>
</dbReference>
<evidence type="ECO:0000259" key="1">
    <source>
        <dbReference type="PROSITE" id="PS50846"/>
    </source>
</evidence>
<gene>
    <name evidence="2" type="ORF">FH972_016930</name>
</gene>
<dbReference type="InterPro" id="IPR042885">
    <property type="entry name" value="HIPP47/16"/>
</dbReference>
<dbReference type="GO" id="GO:0046872">
    <property type="term" value="F:metal ion binding"/>
    <property type="evidence" value="ECO:0007669"/>
    <property type="project" value="InterPro"/>
</dbReference>
<protein>
    <recommendedName>
        <fullName evidence="1">HMA domain-containing protein</fullName>
    </recommendedName>
</protein>
<name>A0A5N6RHE6_9ROSI</name>
<evidence type="ECO:0000313" key="2">
    <source>
        <dbReference type="EMBL" id="KAE8098902.1"/>
    </source>
</evidence>
<dbReference type="Proteomes" id="UP000327013">
    <property type="component" value="Chromosome 7"/>
</dbReference>
<reference evidence="2 3" key="1">
    <citation type="submission" date="2019-06" db="EMBL/GenBank/DDBJ databases">
        <title>A chromosomal-level reference genome of Carpinus fangiana (Coryloideae, Betulaceae).</title>
        <authorList>
            <person name="Yang X."/>
            <person name="Wang Z."/>
            <person name="Zhang L."/>
            <person name="Hao G."/>
            <person name="Liu J."/>
            <person name="Yang Y."/>
        </authorList>
    </citation>
    <scope>NUCLEOTIDE SEQUENCE [LARGE SCALE GENOMIC DNA]</scope>
    <source>
        <strain evidence="2">Cfa_2016G</strain>
        <tissue evidence="2">Leaf</tissue>
    </source>
</reference>
<keyword evidence="3" id="KW-1185">Reference proteome</keyword>